<protein>
    <submittedName>
        <fullName evidence="2">Putative enoyl-CoA hydratase/isomerase</fullName>
    </submittedName>
</protein>
<evidence type="ECO:0000256" key="1">
    <source>
        <dbReference type="ARBA" id="ARBA00005254"/>
    </source>
</evidence>
<dbReference type="InterPro" id="IPR029045">
    <property type="entry name" value="ClpP/crotonase-like_dom_sf"/>
</dbReference>
<dbReference type="SUPFAM" id="SSF52096">
    <property type="entry name" value="ClpP/crotonase"/>
    <property type="match status" value="1"/>
</dbReference>
<dbReference type="InterPro" id="IPR014748">
    <property type="entry name" value="Enoyl-CoA_hydra_C"/>
</dbReference>
<keyword evidence="3" id="KW-1185">Reference proteome</keyword>
<dbReference type="CDD" id="cd06558">
    <property type="entry name" value="crotonase-like"/>
    <property type="match status" value="1"/>
</dbReference>
<reference evidence="2 3" key="1">
    <citation type="journal article" date="2019" name="Emerg. Microbes Infect.">
        <title>Comprehensive subspecies identification of 175 nontuberculous mycobacteria species based on 7547 genomic profiles.</title>
        <authorList>
            <person name="Matsumoto Y."/>
            <person name="Kinjo T."/>
            <person name="Motooka D."/>
            <person name="Nabeya D."/>
            <person name="Jung N."/>
            <person name="Uechi K."/>
            <person name="Horii T."/>
            <person name="Iida T."/>
            <person name="Fujita J."/>
            <person name="Nakamura S."/>
        </authorList>
    </citation>
    <scope>NUCLEOTIDE SEQUENCE [LARGE SCALE GENOMIC DNA]</scope>
    <source>
        <strain evidence="2 3">JCM 30725</strain>
    </source>
</reference>
<accession>A0A7I9YIQ1</accession>
<name>A0A7I9YIQ1_MYCBU</name>
<evidence type="ECO:0000313" key="2">
    <source>
        <dbReference type="EMBL" id="GFG88561.1"/>
    </source>
</evidence>
<dbReference type="PANTHER" id="PTHR43459:SF1">
    <property type="entry name" value="EG:BACN32G11.4 PROTEIN"/>
    <property type="match status" value="1"/>
</dbReference>
<dbReference type="Gene3D" id="3.90.226.10">
    <property type="entry name" value="2-enoyl-CoA Hydratase, Chain A, domain 1"/>
    <property type="match status" value="1"/>
</dbReference>
<dbReference type="Proteomes" id="UP000465360">
    <property type="component" value="Unassembled WGS sequence"/>
</dbReference>
<sequence length="269" mass="27294">MTTDTEVPTAAISYAVDENVAAIVLDRPGASNALDRVLKEGLLEALTRAGSDPAVRAVALTASGRNFCVGQDLAEHVAALRADPAHAMDTVAEHYNPIVLALNAIEVPVVVGINGACVGAGLGIALAADIRVAGCGAKFGTAFCGIGLASDSGLSASLARLVGQGRATGLFLLGDTIDADTAQAWGLVHRVVPDADLAAETVAVARRLAAGPTAAFKAVKRLLTANADAELPEVLAREAEAQRLLGASTDHIGAVEAFVAKQRPTFMGS</sequence>
<dbReference type="EMBL" id="BLKZ01000001">
    <property type="protein sequence ID" value="GFG88561.1"/>
    <property type="molecule type" value="Genomic_DNA"/>
</dbReference>
<comment type="caution">
    <text evidence="2">The sequence shown here is derived from an EMBL/GenBank/DDBJ whole genome shotgun (WGS) entry which is preliminary data.</text>
</comment>
<comment type="similarity">
    <text evidence="1">Belongs to the enoyl-CoA hydratase/isomerase family.</text>
</comment>
<dbReference type="Pfam" id="PF00378">
    <property type="entry name" value="ECH_1"/>
    <property type="match status" value="1"/>
</dbReference>
<dbReference type="AlphaFoldDB" id="A0A7I9YIQ1"/>
<dbReference type="PANTHER" id="PTHR43459">
    <property type="entry name" value="ENOYL-COA HYDRATASE"/>
    <property type="match status" value="1"/>
</dbReference>
<dbReference type="InterPro" id="IPR001753">
    <property type="entry name" value="Enoyl-CoA_hydra/iso"/>
</dbReference>
<organism evidence="2 3">
    <name type="scientific">Mycobacterium bourgelatii</name>
    <dbReference type="NCBI Taxonomy" id="1273442"/>
    <lineage>
        <taxon>Bacteria</taxon>
        <taxon>Bacillati</taxon>
        <taxon>Actinomycetota</taxon>
        <taxon>Actinomycetes</taxon>
        <taxon>Mycobacteriales</taxon>
        <taxon>Mycobacteriaceae</taxon>
        <taxon>Mycobacterium</taxon>
    </lineage>
</organism>
<dbReference type="RefSeq" id="WP_163707650.1">
    <property type="nucleotide sequence ID" value="NZ_BLKZ01000001.1"/>
</dbReference>
<keyword evidence="2" id="KW-0413">Isomerase</keyword>
<proteinExistence type="inferred from homology"/>
<evidence type="ECO:0000313" key="3">
    <source>
        <dbReference type="Proteomes" id="UP000465360"/>
    </source>
</evidence>
<dbReference type="Gene3D" id="1.10.12.10">
    <property type="entry name" value="Lyase 2-enoyl-coa Hydratase, Chain A, domain 2"/>
    <property type="match status" value="1"/>
</dbReference>
<gene>
    <name evidence="2" type="ORF">MBOU_06030</name>
</gene>
<dbReference type="GO" id="GO:0016853">
    <property type="term" value="F:isomerase activity"/>
    <property type="evidence" value="ECO:0007669"/>
    <property type="project" value="UniProtKB-KW"/>
</dbReference>